<gene>
    <name evidence="12" type="ORF">SAMN04490244_12311</name>
</gene>
<keyword evidence="3" id="KW-0813">Transport</keyword>
<keyword evidence="13" id="KW-1185">Reference proteome</keyword>
<dbReference type="InterPro" id="IPR003593">
    <property type="entry name" value="AAA+_ATPase"/>
</dbReference>
<dbReference type="SUPFAM" id="SSF52540">
    <property type="entry name" value="P-loop containing nucleoside triphosphate hydrolases"/>
    <property type="match status" value="1"/>
</dbReference>
<keyword evidence="10" id="KW-0472">Membrane</keyword>
<evidence type="ECO:0000256" key="9">
    <source>
        <dbReference type="ARBA" id="ARBA00023065"/>
    </source>
</evidence>
<evidence type="ECO:0000256" key="7">
    <source>
        <dbReference type="ARBA" id="ARBA00022840"/>
    </source>
</evidence>
<evidence type="ECO:0000256" key="8">
    <source>
        <dbReference type="ARBA" id="ARBA00023004"/>
    </source>
</evidence>
<dbReference type="InterPro" id="IPR051535">
    <property type="entry name" value="Siderophore_ABC-ATPase"/>
</dbReference>
<dbReference type="STRING" id="641238.SAMN04490244_12311"/>
<evidence type="ECO:0000256" key="3">
    <source>
        <dbReference type="ARBA" id="ARBA00022448"/>
    </source>
</evidence>
<evidence type="ECO:0000313" key="12">
    <source>
        <dbReference type="EMBL" id="SES43086.1"/>
    </source>
</evidence>
<protein>
    <submittedName>
        <fullName evidence="12">Iron complex transport system ATP-binding protein</fullName>
    </submittedName>
</protein>
<reference evidence="12 13" key="1">
    <citation type="submission" date="2016-10" db="EMBL/GenBank/DDBJ databases">
        <authorList>
            <person name="de Groot N.N."/>
        </authorList>
    </citation>
    <scope>NUCLEOTIDE SEQUENCE [LARGE SCALE GENOMIC DNA]</scope>
    <source>
        <strain evidence="12 13">DSM 23042</strain>
    </source>
</reference>
<evidence type="ECO:0000313" key="13">
    <source>
        <dbReference type="Proteomes" id="UP000198885"/>
    </source>
</evidence>
<evidence type="ECO:0000256" key="10">
    <source>
        <dbReference type="ARBA" id="ARBA00023136"/>
    </source>
</evidence>
<dbReference type="Proteomes" id="UP000198885">
    <property type="component" value="Unassembled WGS sequence"/>
</dbReference>
<keyword evidence="5" id="KW-0410">Iron transport</keyword>
<keyword evidence="9" id="KW-0406">Ion transport</keyword>
<dbReference type="PROSITE" id="PS00211">
    <property type="entry name" value="ABC_TRANSPORTER_1"/>
    <property type="match status" value="1"/>
</dbReference>
<keyword evidence="8" id="KW-0408">Iron</keyword>
<dbReference type="InterPro" id="IPR003439">
    <property type="entry name" value="ABC_transporter-like_ATP-bd"/>
</dbReference>
<dbReference type="Pfam" id="PF00005">
    <property type="entry name" value="ABC_tran"/>
    <property type="match status" value="1"/>
</dbReference>
<dbReference type="OrthoDB" id="9805601at2"/>
<evidence type="ECO:0000256" key="2">
    <source>
        <dbReference type="ARBA" id="ARBA00005417"/>
    </source>
</evidence>
<sequence length="252" mass="27265">MIEIESVSHSIGKTPILRDISATIPKGCLTALIGPNGAGKSTLLSLVARLETLQTGRIRVDGLDVGTTPTGKLARHLAIQRQDTTIATRLTVRQLVGFGRYPHSRGRPGRADREKIEAAIGALNLGPLAHRFLDTLSGGQRQRALIAMSVAQETDYLLLDEPLNNLDMAHARGLMEFLRDLAARHGRTVLVVLHEVNYAAAHADHIVAMKDGRIAGQGPPETQLTAETIERVFETPVTITRSAGRPVVHHFG</sequence>
<dbReference type="PANTHER" id="PTHR42771">
    <property type="entry name" value="IRON(3+)-HYDROXAMATE IMPORT ATP-BINDING PROTEIN FHUC"/>
    <property type="match status" value="1"/>
</dbReference>
<keyword evidence="6" id="KW-0547">Nucleotide-binding</keyword>
<dbReference type="InterPro" id="IPR027417">
    <property type="entry name" value="P-loop_NTPase"/>
</dbReference>
<dbReference type="PROSITE" id="PS50893">
    <property type="entry name" value="ABC_TRANSPORTER_2"/>
    <property type="match status" value="1"/>
</dbReference>
<dbReference type="GO" id="GO:0005886">
    <property type="term" value="C:plasma membrane"/>
    <property type="evidence" value="ECO:0007669"/>
    <property type="project" value="UniProtKB-SubCell"/>
</dbReference>
<proteinExistence type="inferred from homology"/>
<dbReference type="GO" id="GO:0006826">
    <property type="term" value="P:iron ion transport"/>
    <property type="evidence" value="ECO:0007669"/>
    <property type="project" value="UniProtKB-KW"/>
</dbReference>
<evidence type="ECO:0000256" key="6">
    <source>
        <dbReference type="ARBA" id="ARBA00022741"/>
    </source>
</evidence>
<dbReference type="SMART" id="SM00382">
    <property type="entry name" value="AAA"/>
    <property type="match status" value="1"/>
</dbReference>
<dbReference type="EMBL" id="FOGU01000023">
    <property type="protein sequence ID" value="SES43086.1"/>
    <property type="molecule type" value="Genomic_DNA"/>
</dbReference>
<dbReference type="GO" id="GO:0016887">
    <property type="term" value="F:ATP hydrolysis activity"/>
    <property type="evidence" value="ECO:0007669"/>
    <property type="project" value="InterPro"/>
</dbReference>
<keyword evidence="7 12" id="KW-0067">ATP-binding</keyword>
<accession>A0A1H9XA65</accession>
<name>A0A1H9XA65_9RHOB</name>
<evidence type="ECO:0000256" key="1">
    <source>
        <dbReference type="ARBA" id="ARBA00004202"/>
    </source>
</evidence>
<comment type="subcellular location">
    <subcellularLocation>
        <location evidence="1">Cell membrane</location>
        <topology evidence="1">Peripheral membrane protein</topology>
    </subcellularLocation>
</comment>
<evidence type="ECO:0000259" key="11">
    <source>
        <dbReference type="PROSITE" id="PS50893"/>
    </source>
</evidence>
<dbReference type="GO" id="GO:0005524">
    <property type="term" value="F:ATP binding"/>
    <property type="evidence" value="ECO:0007669"/>
    <property type="project" value="UniProtKB-KW"/>
</dbReference>
<organism evidence="12 13">
    <name type="scientific">Tranquillimonas rosea</name>
    <dbReference type="NCBI Taxonomy" id="641238"/>
    <lineage>
        <taxon>Bacteria</taxon>
        <taxon>Pseudomonadati</taxon>
        <taxon>Pseudomonadota</taxon>
        <taxon>Alphaproteobacteria</taxon>
        <taxon>Rhodobacterales</taxon>
        <taxon>Roseobacteraceae</taxon>
        <taxon>Tranquillimonas</taxon>
    </lineage>
</organism>
<dbReference type="Gene3D" id="3.40.50.300">
    <property type="entry name" value="P-loop containing nucleotide triphosphate hydrolases"/>
    <property type="match status" value="1"/>
</dbReference>
<comment type="similarity">
    <text evidence="2">Belongs to the ABC transporter superfamily.</text>
</comment>
<dbReference type="FunFam" id="3.40.50.300:FF:000134">
    <property type="entry name" value="Iron-enterobactin ABC transporter ATP-binding protein"/>
    <property type="match status" value="1"/>
</dbReference>
<evidence type="ECO:0000256" key="5">
    <source>
        <dbReference type="ARBA" id="ARBA00022496"/>
    </source>
</evidence>
<evidence type="ECO:0000256" key="4">
    <source>
        <dbReference type="ARBA" id="ARBA00022475"/>
    </source>
</evidence>
<dbReference type="InterPro" id="IPR017871">
    <property type="entry name" value="ABC_transporter-like_CS"/>
</dbReference>
<dbReference type="CDD" id="cd03214">
    <property type="entry name" value="ABC_Iron-Siderophores_B12_Hemin"/>
    <property type="match status" value="1"/>
</dbReference>
<dbReference type="PANTHER" id="PTHR42771:SF3">
    <property type="entry name" value="PETROBACTIN IMPORT ATP-BINDING PROTEIN YCLP"/>
    <property type="match status" value="1"/>
</dbReference>
<dbReference type="RefSeq" id="WP_092696434.1">
    <property type="nucleotide sequence ID" value="NZ_FOGU01000023.1"/>
</dbReference>
<dbReference type="AlphaFoldDB" id="A0A1H9XA65"/>
<feature type="domain" description="ABC transporter" evidence="11">
    <location>
        <begin position="2"/>
        <end position="236"/>
    </location>
</feature>
<keyword evidence="4" id="KW-1003">Cell membrane</keyword>